<reference evidence="2 3" key="1">
    <citation type="journal article" date="2016" name="Nat. Commun.">
        <title>Thousands of microbial genomes shed light on interconnected biogeochemical processes in an aquifer system.</title>
        <authorList>
            <person name="Anantharaman K."/>
            <person name="Brown C.T."/>
            <person name="Hug L.A."/>
            <person name="Sharon I."/>
            <person name="Castelle C.J."/>
            <person name="Probst A.J."/>
            <person name="Thomas B.C."/>
            <person name="Singh A."/>
            <person name="Wilkins M.J."/>
            <person name="Karaoz U."/>
            <person name="Brodie E.L."/>
            <person name="Williams K.H."/>
            <person name="Hubbard S.S."/>
            <person name="Banfield J.F."/>
        </authorList>
    </citation>
    <scope>NUCLEOTIDE SEQUENCE [LARGE SCALE GENOMIC DNA]</scope>
</reference>
<evidence type="ECO:0008006" key="4">
    <source>
        <dbReference type="Google" id="ProtNLM"/>
    </source>
</evidence>
<protein>
    <recommendedName>
        <fullName evidence="4">t-SNARE coiled-coil homology domain-containing protein</fullName>
    </recommendedName>
</protein>
<evidence type="ECO:0000313" key="2">
    <source>
        <dbReference type="EMBL" id="OGY26426.1"/>
    </source>
</evidence>
<gene>
    <name evidence="2" type="ORF">A2Z42_04695</name>
</gene>
<evidence type="ECO:0000256" key="1">
    <source>
        <dbReference type="SAM" id="Coils"/>
    </source>
</evidence>
<proteinExistence type="predicted"/>
<dbReference type="SUPFAM" id="SSF57997">
    <property type="entry name" value="Tropomyosin"/>
    <property type="match status" value="1"/>
</dbReference>
<organism evidence="2 3">
    <name type="scientific">Candidatus Woykebacteria bacterium RBG_19FT_COMBO_43_10</name>
    <dbReference type="NCBI Taxonomy" id="1802598"/>
    <lineage>
        <taxon>Bacteria</taxon>
        <taxon>Candidatus Woykeibacteriota</taxon>
    </lineage>
</organism>
<feature type="coiled-coil region" evidence="1">
    <location>
        <begin position="50"/>
        <end position="77"/>
    </location>
</feature>
<comment type="caution">
    <text evidence="2">The sequence shown here is derived from an EMBL/GenBank/DDBJ whole genome shotgun (WGS) entry which is preliminary data.</text>
</comment>
<evidence type="ECO:0000313" key="3">
    <source>
        <dbReference type="Proteomes" id="UP000176645"/>
    </source>
</evidence>
<name>A0A1G1WFF6_9BACT</name>
<dbReference type="Proteomes" id="UP000176645">
    <property type="component" value="Unassembled WGS sequence"/>
</dbReference>
<dbReference type="EMBL" id="MHCU01000070">
    <property type="protein sequence ID" value="OGY26426.1"/>
    <property type="molecule type" value="Genomic_DNA"/>
</dbReference>
<dbReference type="Gene3D" id="1.20.5.110">
    <property type="match status" value="1"/>
</dbReference>
<dbReference type="AlphaFoldDB" id="A0A1G1WFF6"/>
<keyword evidence="1" id="KW-0175">Coiled coil</keyword>
<accession>A0A1G1WFF6</accession>
<sequence>MTDGDKKDFQKLIKTSFTGFWDDVLEPAFNRIDDRFDGVDKRFDGVDKRFDGVEDRLDNVEERLHGVEKELNHVGSKTDSVDRRLAAETTYRDKLEKRVVRIENKLDLPHHS</sequence>